<reference evidence="3" key="1">
    <citation type="submission" date="2016-10" db="EMBL/GenBank/DDBJ databases">
        <authorList>
            <person name="Wegmann U."/>
        </authorList>
    </citation>
    <scope>NUCLEOTIDE SEQUENCE [LARGE SCALE GENOMIC DNA]</scope>
</reference>
<keyword evidence="3" id="KW-1185">Reference proteome</keyword>
<keyword evidence="1" id="KW-1133">Transmembrane helix</keyword>
<dbReference type="AlphaFoldDB" id="A0A1K1LHA2"/>
<feature type="transmembrane region" description="Helical" evidence="1">
    <location>
        <begin position="12"/>
        <end position="33"/>
    </location>
</feature>
<evidence type="ECO:0000313" key="3">
    <source>
        <dbReference type="Proteomes" id="UP000186323"/>
    </source>
</evidence>
<keyword evidence="1" id="KW-0812">Transmembrane</keyword>
<evidence type="ECO:0000313" key="2">
    <source>
        <dbReference type="EMBL" id="SFV72822.1"/>
    </source>
</evidence>
<organism evidence="2 3">
    <name type="scientific">Desulfovibrio piger</name>
    <dbReference type="NCBI Taxonomy" id="901"/>
    <lineage>
        <taxon>Bacteria</taxon>
        <taxon>Pseudomonadati</taxon>
        <taxon>Thermodesulfobacteriota</taxon>
        <taxon>Desulfovibrionia</taxon>
        <taxon>Desulfovibrionales</taxon>
        <taxon>Desulfovibrionaceae</taxon>
        <taxon>Desulfovibrio</taxon>
    </lineage>
</organism>
<dbReference type="EMBL" id="LT630450">
    <property type="protein sequence ID" value="SFV72822.1"/>
    <property type="molecule type" value="Genomic_DNA"/>
</dbReference>
<dbReference type="Proteomes" id="UP000186323">
    <property type="component" value="Chromosome I"/>
</dbReference>
<sequence>MELFSVLGLADAPVLLAVLSLLAALVLSLFSLIRQGRGR</sequence>
<dbReference type="KEGG" id="dpg:DESPIGER_0959"/>
<keyword evidence="1" id="KW-0472">Membrane</keyword>
<accession>A0A1K1LHA2</accession>
<evidence type="ECO:0000256" key="1">
    <source>
        <dbReference type="SAM" id="Phobius"/>
    </source>
</evidence>
<gene>
    <name evidence="2" type="ORF">DESPIGER_0959</name>
</gene>
<proteinExistence type="predicted"/>
<protein>
    <submittedName>
        <fullName evidence="2">Uncharacterized protein</fullName>
    </submittedName>
</protein>
<name>A0A1K1LHA2_9BACT</name>